<keyword evidence="3" id="KW-1185">Reference proteome</keyword>
<dbReference type="Proteomes" id="UP000682877">
    <property type="component" value="Chromosome 4"/>
</dbReference>
<reference evidence="2" key="1">
    <citation type="submission" date="2021-01" db="EMBL/GenBank/DDBJ databases">
        <authorList>
            <person name="Bezrukov I."/>
        </authorList>
    </citation>
    <scope>NUCLEOTIDE SEQUENCE</scope>
</reference>
<protein>
    <submittedName>
        <fullName evidence="2">Uncharacterized protein</fullName>
    </submittedName>
</protein>
<evidence type="ECO:0000256" key="1">
    <source>
        <dbReference type="SAM" id="MobiDB-lite"/>
    </source>
</evidence>
<organism evidence="2 3">
    <name type="scientific">Arabidopsis arenosa</name>
    <name type="common">Sand rock-cress</name>
    <name type="synonym">Cardaminopsis arenosa</name>
    <dbReference type="NCBI Taxonomy" id="38785"/>
    <lineage>
        <taxon>Eukaryota</taxon>
        <taxon>Viridiplantae</taxon>
        <taxon>Streptophyta</taxon>
        <taxon>Embryophyta</taxon>
        <taxon>Tracheophyta</taxon>
        <taxon>Spermatophyta</taxon>
        <taxon>Magnoliopsida</taxon>
        <taxon>eudicotyledons</taxon>
        <taxon>Gunneridae</taxon>
        <taxon>Pentapetalae</taxon>
        <taxon>rosids</taxon>
        <taxon>malvids</taxon>
        <taxon>Brassicales</taxon>
        <taxon>Brassicaceae</taxon>
        <taxon>Camelineae</taxon>
        <taxon>Arabidopsis</taxon>
    </lineage>
</organism>
<accession>A0A8S2A5G8</accession>
<sequence>MKTVAGVFIAEAGSEKHGVSIQRVTSPCAVDDSTGHGASDGPRESLAINEVRSWRLWRRSSEQRVRREGKRRTPSPSSVAGD</sequence>
<feature type="region of interest" description="Disordered" evidence="1">
    <location>
        <begin position="61"/>
        <end position="82"/>
    </location>
</feature>
<dbReference type="AlphaFoldDB" id="A0A8S2A5G8"/>
<proteinExistence type="predicted"/>
<evidence type="ECO:0000313" key="2">
    <source>
        <dbReference type="EMBL" id="CAE6017728.1"/>
    </source>
</evidence>
<gene>
    <name evidence="2" type="ORF">AARE701A_LOCUS9973</name>
</gene>
<dbReference type="EMBL" id="LR999454">
    <property type="protein sequence ID" value="CAE6017728.1"/>
    <property type="molecule type" value="Genomic_DNA"/>
</dbReference>
<evidence type="ECO:0000313" key="3">
    <source>
        <dbReference type="Proteomes" id="UP000682877"/>
    </source>
</evidence>
<name>A0A8S2A5G8_ARAAE</name>